<dbReference type="AlphaFoldDB" id="A0AA36HP91"/>
<keyword evidence="1" id="KW-0596">Phosphopantetheine</keyword>
<evidence type="ECO:0000256" key="3">
    <source>
        <dbReference type="SAM" id="MobiDB-lite"/>
    </source>
</evidence>
<dbReference type="SMART" id="SM00823">
    <property type="entry name" value="PKS_PP"/>
    <property type="match status" value="1"/>
</dbReference>
<dbReference type="InterPro" id="IPR020806">
    <property type="entry name" value="PKS_PP-bd"/>
</dbReference>
<dbReference type="PANTHER" id="PTHR10098">
    <property type="entry name" value="RAPSYN-RELATED"/>
    <property type="match status" value="1"/>
</dbReference>
<sequence length="841" mass="92204">MPKGISRGYEPGRTLLLLPTTEIGVKYAARAEDDSLPADARQASRSLSEAEAALTTDDPELAVRLARESLAIFRKSEASAVPEALRILMCALADFEDRKEALSLGQDHLAELRAAAPVDRAAEALALQSLAEVASFRCRGELRTRAARWAEEAVAIQKELGDKKMEAYGYLALASAMTQQGVKAHQRKHYQRAVKALKSALELFTAPETSESECAELVIRSGEARALHGLASACGRLEDFRKSVAHAREAAAVWQQLGLKKEEGLELEFLARLQLQLGQFKEGRKSGEEALKIFIGLKSSIWQGVALRTLVKALLRGKKIKEARKLVNRRMALFKEAKDQVGIAATMDATAEVLMAEGDAAGAAGQLKEAVKLARNFGMKERQYKKYEATLTAEQANFFLQGQKYEDSLQHAKTAFFLFEKLDCQVEMATTLSTMVMSLLCTERADEALKETQRAIQIYEKLNDKKGEGLAWINHCSGLTKMGDFEQAMKVANKARDIFASQKLLIGEGQALDHLSSLHMTKGDFGKSATCAKRARQIFHEAACFRQEAFMSWAEAEALFGFAQLQDFKPDEELPESCRKASEAAEEALRLSREVDDEILVMHAQQVVAKTRIMCFRHWEAEEFIEEALEVAKRTNQRMEEASLVLLKAQVCICDGEDAKAQEVAKEAHAIFEELGNEQGMEQAREIIDGDYLRQQKEQEEYGVTAATPMPMMPSEAQMYGTGGIGPRTGAPGPGPGMPGMAPPPAAPAASAAAPAVKPAGGPTLEQIQETVVDIAMSLVGTDELEMDSALMDAGLDSLASVEFTNTITKEFRGVPMPSTLMFDFPTAKEIAQHIKDNFRG</sequence>
<dbReference type="Pfam" id="PF00550">
    <property type="entry name" value="PP-binding"/>
    <property type="match status" value="1"/>
</dbReference>
<protein>
    <recommendedName>
        <fullName evidence="4">Carrier domain-containing protein</fullName>
    </recommendedName>
</protein>
<dbReference type="InterPro" id="IPR011990">
    <property type="entry name" value="TPR-like_helical_dom_sf"/>
</dbReference>
<dbReference type="InterPro" id="IPR036736">
    <property type="entry name" value="ACP-like_sf"/>
</dbReference>
<feature type="compositionally biased region" description="Pro residues" evidence="3">
    <location>
        <begin position="733"/>
        <end position="747"/>
    </location>
</feature>
<feature type="domain" description="Carrier" evidence="4">
    <location>
        <begin position="763"/>
        <end position="839"/>
    </location>
</feature>
<evidence type="ECO:0000256" key="2">
    <source>
        <dbReference type="ARBA" id="ARBA00022553"/>
    </source>
</evidence>
<dbReference type="Gene3D" id="1.10.1200.10">
    <property type="entry name" value="ACP-like"/>
    <property type="match status" value="1"/>
</dbReference>
<organism evidence="5 6">
    <name type="scientific">Effrenium voratum</name>
    <dbReference type="NCBI Taxonomy" id="2562239"/>
    <lineage>
        <taxon>Eukaryota</taxon>
        <taxon>Sar</taxon>
        <taxon>Alveolata</taxon>
        <taxon>Dinophyceae</taxon>
        <taxon>Suessiales</taxon>
        <taxon>Symbiodiniaceae</taxon>
        <taxon>Effrenium</taxon>
    </lineage>
</organism>
<dbReference type="Proteomes" id="UP001178507">
    <property type="component" value="Unassembled WGS sequence"/>
</dbReference>
<comment type="caution">
    <text evidence="5">The sequence shown here is derived from an EMBL/GenBank/DDBJ whole genome shotgun (WGS) entry which is preliminary data.</text>
</comment>
<dbReference type="PROSITE" id="PS50075">
    <property type="entry name" value="CARRIER"/>
    <property type="match status" value="1"/>
</dbReference>
<reference evidence="5" key="1">
    <citation type="submission" date="2023-08" db="EMBL/GenBank/DDBJ databases">
        <authorList>
            <person name="Chen Y."/>
            <person name="Shah S."/>
            <person name="Dougan E. K."/>
            <person name="Thang M."/>
            <person name="Chan C."/>
        </authorList>
    </citation>
    <scope>NUCLEOTIDE SEQUENCE</scope>
</reference>
<dbReference type="SUPFAM" id="SSF47336">
    <property type="entry name" value="ACP-like"/>
    <property type="match status" value="1"/>
</dbReference>
<accession>A0AA36HP91</accession>
<dbReference type="GO" id="GO:0031177">
    <property type="term" value="F:phosphopantetheine binding"/>
    <property type="evidence" value="ECO:0007669"/>
    <property type="project" value="InterPro"/>
</dbReference>
<feature type="compositionally biased region" description="Low complexity" evidence="3">
    <location>
        <begin position="748"/>
        <end position="760"/>
    </location>
</feature>
<dbReference type="InterPro" id="IPR019734">
    <property type="entry name" value="TPR_rpt"/>
</dbReference>
<dbReference type="SUPFAM" id="SSF48452">
    <property type="entry name" value="TPR-like"/>
    <property type="match status" value="2"/>
</dbReference>
<feature type="region of interest" description="Disordered" evidence="3">
    <location>
        <begin position="727"/>
        <end position="760"/>
    </location>
</feature>
<gene>
    <name evidence="5" type="ORF">EVOR1521_LOCUS2788</name>
</gene>
<dbReference type="SMART" id="SM00028">
    <property type="entry name" value="TPR"/>
    <property type="match status" value="5"/>
</dbReference>
<evidence type="ECO:0000313" key="6">
    <source>
        <dbReference type="Proteomes" id="UP001178507"/>
    </source>
</evidence>
<keyword evidence="6" id="KW-1185">Reference proteome</keyword>
<evidence type="ECO:0000256" key="1">
    <source>
        <dbReference type="ARBA" id="ARBA00022450"/>
    </source>
</evidence>
<dbReference type="EMBL" id="CAUJNA010000156">
    <property type="protein sequence ID" value="CAJ1372788.1"/>
    <property type="molecule type" value="Genomic_DNA"/>
</dbReference>
<keyword evidence="2" id="KW-0597">Phosphoprotein</keyword>
<dbReference type="Gene3D" id="1.25.40.10">
    <property type="entry name" value="Tetratricopeptide repeat domain"/>
    <property type="match status" value="3"/>
</dbReference>
<dbReference type="PANTHER" id="PTHR10098:SF108">
    <property type="entry name" value="TETRATRICOPEPTIDE REPEAT PROTEIN 28"/>
    <property type="match status" value="1"/>
</dbReference>
<evidence type="ECO:0000259" key="4">
    <source>
        <dbReference type="PROSITE" id="PS50075"/>
    </source>
</evidence>
<proteinExistence type="predicted"/>
<name>A0AA36HP91_9DINO</name>
<evidence type="ECO:0000313" key="5">
    <source>
        <dbReference type="EMBL" id="CAJ1372788.1"/>
    </source>
</evidence>
<dbReference type="InterPro" id="IPR009081">
    <property type="entry name" value="PP-bd_ACP"/>
</dbReference>